<dbReference type="EMBL" id="BAAAYN010000033">
    <property type="protein sequence ID" value="GAA3391569.1"/>
    <property type="molecule type" value="Genomic_DNA"/>
</dbReference>
<name>A0ABP6T2K2_9ACTN</name>
<reference evidence="3" key="1">
    <citation type="journal article" date="2019" name="Int. J. Syst. Evol. Microbiol.">
        <title>The Global Catalogue of Microorganisms (GCM) 10K type strain sequencing project: providing services to taxonomists for standard genome sequencing and annotation.</title>
        <authorList>
            <consortium name="The Broad Institute Genomics Platform"/>
            <consortium name="The Broad Institute Genome Sequencing Center for Infectious Disease"/>
            <person name="Wu L."/>
            <person name="Ma J."/>
        </authorList>
    </citation>
    <scope>NUCLEOTIDE SEQUENCE [LARGE SCALE GENOMIC DNA]</scope>
    <source>
        <strain evidence="3">JCM 9458</strain>
    </source>
</reference>
<gene>
    <name evidence="2" type="ORF">GCM10020369_50030</name>
</gene>
<organism evidence="2 3">
    <name type="scientific">Cryptosporangium minutisporangium</name>
    <dbReference type="NCBI Taxonomy" id="113569"/>
    <lineage>
        <taxon>Bacteria</taxon>
        <taxon>Bacillati</taxon>
        <taxon>Actinomycetota</taxon>
        <taxon>Actinomycetes</taxon>
        <taxon>Cryptosporangiales</taxon>
        <taxon>Cryptosporangiaceae</taxon>
        <taxon>Cryptosporangium</taxon>
    </lineage>
</organism>
<evidence type="ECO:0000313" key="2">
    <source>
        <dbReference type="EMBL" id="GAA3391569.1"/>
    </source>
</evidence>
<dbReference type="Proteomes" id="UP001501676">
    <property type="component" value="Unassembled WGS sequence"/>
</dbReference>
<protein>
    <submittedName>
        <fullName evidence="2">DUF4350 domain-containing protein</fullName>
    </submittedName>
</protein>
<sequence length="398" mass="42104">MTLAPPTAVTPRARWRARILLTLALLALVSLAFWVLSSTAPSGERGALDPDGAHPQGTRALTVLLGNHGHPVRKVTTVEDVVGRAAAGNVTIVVPFPYNLADESLQRLAGLPDSVRVVFVQPDAFTLDDLGVDVRVTGAAFPEPIDPNCSLPEARSAGDAEMGGYRFAGSGLLLCYNRTLAVLDRPGKAELVFLGTPEPLVNDQLAERGNAALSLGLLSAHRDVLWLQRITPEPIAEDEPRSLTDLLPRWVPATAGMLAAAGLLAAFWRGRRLSAPVAEPLPVVVRSTETVEGRARLYQRARAHPEAAEALRSAALARLLPVLGLGSRPEPREVCDAVAERSGWPAASVGQHLYGSPPVDDRGLVILADALDALVSAVIAPTSTPAPQQARPDEGRPS</sequence>
<keyword evidence="3" id="KW-1185">Reference proteome</keyword>
<feature type="domain" description="DUF4350" evidence="1">
    <location>
        <begin position="53"/>
        <end position="218"/>
    </location>
</feature>
<accession>A0ABP6T2K2</accession>
<dbReference type="Pfam" id="PF14258">
    <property type="entry name" value="DUF4350"/>
    <property type="match status" value="1"/>
</dbReference>
<dbReference type="RefSeq" id="WP_345730640.1">
    <property type="nucleotide sequence ID" value="NZ_BAAAYN010000033.1"/>
</dbReference>
<evidence type="ECO:0000259" key="1">
    <source>
        <dbReference type="Pfam" id="PF14258"/>
    </source>
</evidence>
<evidence type="ECO:0000313" key="3">
    <source>
        <dbReference type="Proteomes" id="UP001501676"/>
    </source>
</evidence>
<proteinExistence type="predicted"/>
<dbReference type="InterPro" id="IPR025646">
    <property type="entry name" value="DUF4350"/>
</dbReference>
<comment type="caution">
    <text evidence="2">The sequence shown here is derived from an EMBL/GenBank/DDBJ whole genome shotgun (WGS) entry which is preliminary data.</text>
</comment>